<proteinExistence type="predicted"/>
<evidence type="ECO:0000313" key="2">
    <source>
        <dbReference type="EMBL" id="EDS75335.1"/>
    </source>
</evidence>
<name>B1C0K0_9FIRM</name>
<dbReference type="EMBL" id="ABIK02000006">
    <property type="protein sequence ID" value="EDS75335.1"/>
    <property type="molecule type" value="Genomic_DNA"/>
</dbReference>
<keyword evidence="1" id="KW-0812">Transmembrane</keyword>
<comment type="caution">
    <text evidence="2">The sequence shown here is derived from an EMBL/GenBank/DDBJ whole genome shotgun (WGS) entry which is preliminary data.</text>
</comment>
<dbReference type="HOGENOM" id="CLU_217156_0_0_9"/>
<protein>
    <submittedName>
        <fullName evidence="2">Uncharacterized protein</fullName>
    </submittedName>
</protein>
<dbReference type="STRING" id="428126.CLOSPI_00729"/>
<evidence type="ECO:0000256" key="1">
    <source>
        <dbReference type="SAM" id="Phobius"/>
    </source>
</evidence>
<sequence>MGDATNSMFYMFLIIIAVYIVGMLLYQGFLYLKKIFSKRKKILI</sequence>
<accession>B1C0K0</accession>
<feature type="transmembrane region" description="Helical" evidence="1">
    <location>
        <begin position="12"/>
        <end position="32"/>
    </location>
</feature>
<dbReference type="AlphaFoldDB" id="B1C0K0"/>
<organism evidence="2 3">
    <name type="scientific">Thomasclavelia spiroformis DSM 1552</name>
    <dbReference type="NCBI Taxonomy" id="428126"/>
    <lineage>
        <taxon>Bacteria</taxon>
        <taxon>Bacillati</taxon>
        <taxon>Bacillota</taxon>
        <taxon>Erysipelotrichia</taxon>
        <taxon>Erysipelotrichales</taxon>
        <taxon>Coprobacillaceae</taxon>
        <taxon>Thomasclavelia</taxon>
    </lineage>
</organism>
<keyword evidence="1" id="KW-0472">Membrane</keyword>
<gene>
    <name evidence="2" type="ORF">CLOSPI_00729</name>
</gene>
<evidence type="ECO:0000313" key="3">
    <source>
        <dbReference type="Proteomes" id="UP000004910"/>
    </source>
</evidence>
<dbReference type="Proteomes" id="UP000004910">
    <property type="component" value="Unassembled WGS sequence"/>
</dbReference>
<keyword evidence="3" id="KW-1185">Reference proteome</keyword>
<reference evidence="2" key="2">
    <citation type="submission" date="2014-06" db="EMBL/GenBank/DDBJ databases">
        <title>Draft genome sequence of Clostridium spiroforme (DSM 1552).</title>
        <authorList>
            <person name="Sudarsanam P."/>
            <person name="Ley R."/>
            <person name="Guruge J."/>
            <person name="Turnbaugh P.J."/>
            <person name="Mahowald M."/>
            <person name="Liep D."/>
            <person name="Gordon J."/>
        </authorList>
    </citation>
    <scope>NUCLEOTIDE SEQUENCE</scope>
    <source>
        <strain evidence="2">DSM 1552</strain>
    </source>
</reference>
<keyword evidence="1" id="KW-1133">Transmembrane helix</keyword>
<reference evidence="2" key="1">
    <citation type="submission" date="2008-02" db="EMBL/GenBank/DDBJ databases">
        <authorList>
            <person name="Fulton L."/>
            <person name="Clifton S."/>
            <person name="Fulton B."/>
            <person name="Xu J."/>
            <person name="Minx P."/>
            <person name="Pepin K.H."/>
            <person name="Johnson M."/>
            <person name="Thiruvilangam P."/>
            <person name="Bhonagiri V."/>
            <person name="Nash W.E."/>
            <person name="Mardis E.R."/>
            <person name="Wilson R.K."/>
        </authorList>
    </citation>
    <scope>NUCLEOTIDE SEQUENCE [LARGE SCALE GENOMIC DNA]</scope>
    <source>
        <strain evidence="2">DSM 1552</strain>
    </source>
</reference>